<comment type="caution">
    <text evidence="1">The sequence shown here is derived from an EMBL/GenBank/DDBJ whole genome shotgun (WGS) entry which is preliminary data.</text>
</comment>
<evidence type="ECO:0000313" key="2">
    <source>
        <dbReference type="Proteomes" id="UP001209318"/>
    </source>
</evidence>
<dbReference type="AlphaFoldDB" id="A0AAE3IT32"/>
<organism evidence="1 2">
    <name type="scientific">Perspicuibacillus lycopersici</name>
    <dbReference type="NCBI Taxonomy" id="1325689"/>
    <lineage>
        <taxon>Bacteria</taxon>
        <taxon>Bacillati</taxon>
        <taxon>Bacillota</taxon>
        <taxon>Bacilli</taxon>
        <taxon>Bacillales</taxon>
        <taxon>Bacillaceae</taxon>
        <taxon>Perspicuibacillus</taxon>
    </lineage>
</organism>
<sequence>MKTDVEKMTAEIDLTENSLYIVKDGKVTKVPAIQHGEDKIVWKNGDVLDWVRSERVRV</sequence>
<dbReference type="Pfam" id="PF13128">
    <property type="entry name" value="DUF3954"/>
    <property type="match status" value="1"/>
</dbReference>
<evidence type="ECO:0000313" key="1">
    <source>
        <dbReference type="EMBL" id="MCU9614105.1"/>
    </source>
</evidence>
<protein>
    <submittedName>
        <fullName evidence="1">DUF3954 domain-containing protein</fullName>
    </submittedName>
</protein>
<dbReference type="EMBL" id="JAOUSF010000003">
    <property type="protein sequence ID" value="MCU9614105.1"/>
    <property type="molecule type" value="Genomic_DNA"/>
</dbReference>
<name>A0AAE3IT32_9BACI</name>
<dbReference type="RefSeq" id="WP_263073343.1">
    <property type="nucleotide sequence ID" value="NZ_JAOUSF010000003.1"/>
</dbReference>
<proteinExistence type="predicted"/>
<reference evidence="1" key="1">
    <citation type="submission" date="2022-10" db="EMBL/GenBank/DDBJ databases">
        <title>Description of Fervidibacillus gen. nov. in the family Fervidibacillaceae fam. nov. with two species, Fervidibacillus albus sp. nov., and Fervidibacillus halotolerans sp. nov., isolated from tidal flat sediments.</title>
        <authorList>
            <person name="Kwon K.K."/>
            <person name="Yang S.-H."/>
        </authorList>
    </citation>
    <scope>NUCLEOTIDE SEQUENCE</scope>
    <source>
        <strain evidence="1">JCM 19140</strain>
    </source>
</reference>
<gene>
    <name evidence="1" type="ORF">OEV98_11090</name>
</gene>
<dbReference type="Proteomes" id="UP001209318">
    <property type="component" value="Unassembled WGS sequence"/>
</dbReference>
<keyword evidence="2" id="KW-1185">Reference proteome</keyword>
<accession>A0AAE3IT32</accession>
<dbReference type="InterPro" id="IPR025017">
    <property type="entry name" value="DUF3954"/>
</dbReference>